<feature type="non-terminal residue" evidence="4">
    <location>
        <position position="138"/>
    </location>
</feature>
<name>A0ABX1FL91_9PSEU</name>
<comment type="caution">
    <text evidence="4">The sequence shown here is derived from an EMBL/GenBank/DDBJ whole genome shotgun (WGS) entry which is preliminary data.</text>
</comment>
<dbReference type="PANTHER" id="PTHR36852">
    <property type="entry name" value="PROTEIN GVPL 2"/>
    <property type="match status" value="1"/>
</dbReference>
<comment type="similarity">
    <text evidence="3">Belongs to the gas vesicle GvpF/GvpL family.</text>
</comment>
<dbReference type="InterPro" id="IPR009430">
    <property type="entry name" value="GvpL/GvpF"/>
</dbReference>
<reference evidence="4 5" key="1">
    <citation type="submission" date="2019-08" db="EMBL/GenBank/DDBJ databases">
        <title>Lentzea from Indian Himalayas.</title>
        <authorList>
            <person name="Mandal S."/>
            <person name="Mallick Gupta A."/>
            <person name="Maiti P.K."/>
            <person name="Sarkar J."/>
            <person name="Mandal S."/>
        </authorList>
    </citation>
    <scope>NUCLEOTIDE SEQUENCE [LARGE SCALE GENOMIC DNA]</scope>
    <source>
        <strain evidence="4 5">PSKA42</strain>
    </source>
</reference>
<evidence type="ECO:0000256" key="1">
    <source>
        <dbReference type="ARBA" id="ARBA00022987"/>
    </source>
</evidence>
<accession>A0ABX1FL91</accession>
<dbReference type="EMBL" id="VSRL01000085">
    <property type="protein sequence ID" value="NKE59471.1"/>
    <property type="molecule type" value="Genomic_DNA"/>
</dbReference>
<sequence>MSRGLYAYAITKDRSLDLAGPWMIGHRGLALVVAEVELGLFAGLEFEEATEDSPLAVLARYHDAVVRAVFEHEPVLPLRFGTVLDGIDAAVRLLSARHEEALAWLDRVDGRREWGVRVRAAAPAPVDLDALSGTAYLA</sequence>
<evidence type="ECO:0000313" key="5">
    <source>
        <dbReference type="Proteomes" id="UP001515943"/>
    </source>
</evidence>
<evidence type="ECO:0000256" key="3">
    <source>
        <dbReference type="ARBA" id="ARBA00035643"/>
    </source>
</evidence>
<dbReference type="Pfam" id="PF06386">
    <property type="entry name" value="GvpL_GvpF"/>
    <property type="match status" value="1"/>
</dbReference>
<protein>
    <submittedName>
        <fullName evidence="4">Gas vesicle protein</fullName>
    </submittedName>
</protein>
<evidence type="ECO:0000313" key="4">
    <source>
        <dbReference type="EMBL" id="NKE59471.1"/>
    </source>
</evidence>
<evidence type="ECO:0000256" key="2">
    <source>
        <dbReference type="ARBA" id="ARBA00035108"/>
    </source>
</evidence>
<dbReference type="Proteomes" id="UP001515943">
    <property type="component" value="Unassembled WGS sequence"/>
</dbReference>
<dbReference type="PANTHER" id="PTHR36852:SF1">
    <property type="entry name" value="PROTEIN GVPL 2"/>
    <property type="match status" value="1"/>
</dbReference>
<gene>
    <name evidence="4" type="ORF">FXN61_22745</name>
</gene>
<keyword evidence="1" id="KW-0304">Gas vesicle</keyword>
<proteinExistence type="inferred from homology"/>
<dbReference type="RefSeq" id="WP_188135378.1">
    <property type="nucleotide sequence ID" value="NZ_VSRL01000085.1"/>
</dbReference>
<keyword evidence="5" id="KW-1185">Reference proteome</keyword>
<organism evidence="4 5">
    <name type="scientific">Lentzea indica</name>
    <dbReference type="NCBI Taxonomy" id="2604800"/>
    <lineage>
        <taxon>Bacteria</taxon>
        <taxon>Bacillati</taxon>
        <taxon>Actinomycetota</taxon>
        <taxon>Actinomycetes</taxon>
        <taxon>Pseudonocardiales</taxon>
        <taxon>Pseudonocardiaceae</taxon>
        <taxon>Lentzea</taxon>
    </lineage>
</organism>
<comment type="subcellular location">
    <subcellularLocation>
        <location evidence="2">Gas vesicle</location>
    </subcellularLocation>
</comment>